<keyword evidence="6" id="KW-0539">Nucleus</keyword>
<dbReference type="SMART" id="SM00355">
    <property type="entry name" value="ZnF_C2H2"/>
    <property type="match status" value="2"/>
</dbReference>
<comment type="caution">
    <text evidence="9">The sequence shown here is derived from an EMBL/GenBank/DDBJ whole genome shotgun (WGS) entry which is preliminary data.</text>
</comment>
<evidence type="ECO:0000256" key="4">
    <source>
        <dbReference type="ARBA" id="ARBA00022771"/>
    </source>
</evidence>
<dbReference type="PANTHER" id="PTHR24394">
    <property type="entry name" value="ZINC FINGER PROTEIN"/>
    <property type="match status" value="1"/>
</dbReference>
<dbReference type="STRING" id="308745.A0A0F8V0D1"/>
<evidence type="ECO:0000256" key="2">
    <source>
        <dbReference type="ARBA" id="ARBA00022723"/>
    </source>
</evidence>
<dbReference type="PANTHER" id="PTHR24394:SF29">
    <property type="entry name" value="MYONEURIN"/>
    <property type="match status" value="1"/>
</dbReference>
<dbReference type="PROSITE" id="PS00028">
    <property type="entry name" value="ZINC_FINGER_C2H2_1"/>
    <property type="match status" value="2"/>
</dbReference>
<reference evidence="9 10" key="1">
    <citation type="submission" date="2015-02" db="EMBL/GenBank/DDBJ databases">
        <title>Draft Genome Sequences of Two Closely-Related Aflatoxigenic Aspergillus Species Obtained from the Cote d'Ivoire.</title>
        <authorList>
            <person name="Moore G.G."/>
            <person name="Beltz S.B."/>
            <person name="Mack B.M."/>
        </authorList>
    </citation>
    <scope>NUCLEOTIDE SEQUENCE [LARGE SCALE GENOMIC DNA]</scope>
    <source>
        <strain evidence="9 10">SRRC1468</strain>
    </source>
</reference>
<sequence>MDCPHGSFPLSFTPSSSGDMVLANALSYSHPLSTSPTFPRSPRMVEVGLGISTCGSEPPVNQLSHFPSAEDYAIPTTGWPSQLMPSTLPPHSTLDTTHLSPATYYETYSGSDVSASPLSYCDPRTMSASPSRGSIMDIGPPQDVLGGHASYFWPNNSSSDTLARVKQDPDAEYQDRSFLEDPALVGLPAFTNMENEGERVPPKPENLEEEDSGKLAEIDLHMERTFSCDLPVEPAMFPFEISSANGLLCTICGVRFTRRSNCREHMKRHDPNSRKTFPCEICEKPFGRKTDLKRHVGSVHYGLRKFGCEQCGFRFSRQDTLARRV</sequence>
<evidence type="ECO:0000256" key="5">
    <source>
        <dbReference type="ARBA" id="ARBA00022833"/>
    </source>
</evidence>
<feature type="domain" description="C2H2-type" evidence="8">
    <location>
        <begin position="277"/>
        <end position="305"/>
    </location>
</feature>
<evidence type="ECO:0000259" key="8">
    <source>
        <dbReference type="PROSITE" id="PS50157"/>
    </source>
</evidence>
<evidence type="ECO:0000313" key="10">
    <source>
        <dbReference type="Proteomes" id="UP000034291"/>
    </source>
</evidence>
<dbReference type="GO" id="GO:0005634">
    <property type="term" value="C:nucleus"/>
    <property type="evidence" value="ECO:0007669"/>
    <property type="project" value="UniProtKB-SubCell"/>
</dbReference>
<accession>A0A0F8V0D1</accession>
<dbReference type="Pfam" id="PF00096">
    <property type="entry name" value="zf-C2H2"/>
    <property type="match status" value="1"/>
</dbReference>
<keyword evidence="5" id="KW-0862">Zinc</keyword>
<dbReference type="GO" id="GO:0008270">
    <property type="term" value="F:zinc ion binding"/>
    <property type="evidence" value="ECO:0007669"/>
    <property type="project" value="UniProtKB-KW"/>
</dbReference>
<dbReference type="Proteomes" id="UP000034291">
    <property type="component" value="Unassembled WGS sequence"/>
</dbReference>
<evidence type="ECO:0000256" key="1">
    <source>
        <dbReference type="ARBA" id="ARBA00004123"/>
    </source>
</evidence>
<protein>
    <recommendedName>
        <fullName evidence="8">C2H2-type domain-containing protein</fullName>
    </recommendedName>
</protein>
<dbReference type="InterPro" id="IPR036236">
    <property type="entry name" value="Znf_C2H2_sf"/>
</dbReference>
<dbReference type="Gene3D" id="3.30.160.60">
    <property type="entry name" value="Classic Zinc Finger"/>
    <property type="match status" value="2"/>
</dbReference>
<feature type="domain" description="C2H2-type" evidence="8">
    <location>
        <begin position="247"/>
        <end position="274"/>
    </location>
</feature>
<evidence type="ECO:0000256" key="3">
    <source>
        <dbReference type="ARBA" id="ARBA00022737"/>
    </source>
</evidence>
<name>A0A0F8V0D1_9EURO</name>
<evidence type="ECO:0000256" key="7">
    <source>
        <dbReference type="PROSITE-ProRule" id="PRU00042"/>
    </source>
</evidence>
<dbReference type="PROSITE" id="PS50157">
    <property type="entry name" value="ZINC_FINGER_C2H2_2"/>
    <property type="match status" value="2"/>
</dbReference>
<gene>
    <name evidence="9" type="ORF">ARAM_001049</name>
</gene>
<keyword evidence="2" id="KW-0479">Metal-binding</keyword>
<keyword evidence="10" id="KW-1185">Reference proteome</keyword>
<dbReference type="Pfam" id="PF13894">
    <property type="entry name" value="zf-C2H2_4"/>
    <property type="match status" value="1"/>
</dbReference>
<proteinExistence type="predicted"/>
<evidence type="ECO:0000256" key="6">
    <source>
        <dbReference type="ARBA" id="ARBA00023242"/>
    </source>
</evidence>
<dbReference type="OrthoDB" id="6910977at2759"/>
<dbReference type="InterPro" id="IPR013087">
    <property type="entry name" value="Znf_C2H2_type"/>
</dbReference>
<comment type="subcellular location">
    <subcellularLocation>
        <location evidence="1">Nucleus</location>
    </subcellularLocation>
</comment>
<evidence type="ECO:0000313" key="9">
    <source>
        <dbReference type="EMBL" id="KKK25213.1"/>
    </source>
</evidence>
<dbReference type="AlphaFoldDB" id="A0A0F8V0D1"/>
<dbReference type="GO" id="GO:0000981">
    <property type="term" value="F:DNA-binding transcription factor activity, RNA polymerase II-specific"/>
    <property type="evidence" value="ECO:0007669"/>
    <property type="project" value="TreeGrafter"/>
</dbReference>
<organism evidence="9 10">
    <name type="scientific">Aspergillus rambellii</name>
    <dbReference type="NCBI Taxonomy" id="308745"/>
    <lineage>
        <taxon>Eukaryota</taxon>
        <taxon>Fungi</taxon>
        <taxon>Dikarya</taxon>
        <taxon>Ascomycota</taxon>
        <taxon>Pezizomycotina</taxon>
        <taxon>Eurotiomycetes</taxon>
        <taxon>Eurotiomycetidae</taxon>
        <taxon>Eurotiales</taxon>
        <taxon>Aspergillaceae</taxon>
        <taxon>Aspergillus</taxon>
        <taxon>Aspergillus subgen. Nidulantes</taxon>
    </lineage>
</organism>
<dbReference type="SUPFAM" id="SSF57667">
    <property type="entry name" value="beta-beta-alpha zinc fingers"/>
    <property type="match status" value="2"/>
</dbReference>
<keyword evidence="3" id="KW-0677">Repeat</keyword>
<dbReference type="EMBL" id="JZBS01000809">
    <property type="protein sequence ID" value="KKK25213.1"/>
    <property type="molecule type" value="Genomic_DNA"/>
</dbReference>
<keyword evidence="4 7" id="KW-0863">Zinc-finger</keyword>